<sequence length="154" mass="16272">MNDHSATPSPSPARVKRRLGFHFALAGLIIGFLGLGIAAYRMSVESEAPPPPKSEKIAEVLSNTIKKTAEKLTGKKGQTEAAPEWTASRKMGLAASICGFLGVVLGCLSWLKGERYRWTWASLAVGIAALAWSHVVVAVAIAVAVAVFLMLLGS</sequence>
<reference evidence="2 3" key="1">
    <citation type="submission" date="2018-06" db="EMBL/GenBank/DDBJ databases">
        <title>Genomic Encyclopedia of Type Strains, Phase IV (KMG-IV): sequencing the most valuable type-strain genomes for metagenomic binning, comparative biology and taxonomic classification.</title>
        <authorList>
            <person name="Goeker M."/>
        </authorList>
    </citation>
    <scope>NUCLEOTIDE SEQUENCE [LARGE SCALE GENOMIC DNA]</scope>
    <source>
        <strain evidence="2 3">DSM 25532</strain>
    </source>
</reference>
<feature type="transmembrane region" description="Helical" evidence="1">
    <location>
        <begin position="123"/>
        <end position="152"/>
    </location>
</feature>
<organism evidence="2 3">
    <name type="scientific">Roseimicrobium gellanilyticum</name>
    <dbReference type="NCBI Taxonomy" id="748857"/>
    <lineage>
        <taxon>Bacteria</taxon>
        <taxon>Pseudomonadati</taxon>
        <taxon>Verrucomicrobiota</taxon>
        <taxon>Verrucomicrobiia</taxon>
        <taxon>Verrucomicrobiales</taxon>
        <taxon>Verrucomicrobiaceae</taxon>
        <taxon>Roseimicrobium</taxon>
    </lineage>
</organism>
<comment type="caution">
    <text evidence="2">The sequence shown here is derived from an EMBL/GenBank/DDBJ whole genome shotgun (WGS) entry which is preliminary data.</text>
</comment>
<evidence type="ECO:0000313" key="2">
    <source>
        <dbReference type="EMBL" id="RBP46416.1"/>
    </source>
</evidence>
<gene>
    <name evidence="2" type="ORF">DES53_102807</name>
</gene>
<proteinExistence type="predicted"/>
<evidence type="ECO:0000313" key="3">
    <source>
        <dbReference type="Proteomes" id="UP000253426"/>
    </source>
</evidence>
<dbReference type="RefSeq" id="WP_113957928.1">
    <property type="nucleotide sequence ID" value="NZ_QNRR01000002.1"/>
</dbReference>
<accession>A0A366HSE1</accession>
<dbReference type="AlphaFoldDB" id="A0A366HSE1"/>
<keyword evidence="1" id="KW-0812">Transmembrane</keyword>
<keyword evidence="3" id="KW-1185">Reference proteome</keyword>
<feature type="transmembrane region" description="Helical" evidence="1">
    <location>
        <begin position="91"/>
        <end position="111"/>
    </location>
</feature>
<dbReference type="Proteomes" id="UP000253426">
    <property type="component" value="Unassembled WGS sequence"/>
</dbReference>
<feature type="transmembrane region" description="Helical" evidence="1">
    <location>
        <begin position="21"/>
        <end position="40"/>
    </location>
</feature>
<keyword evidence="1" id="KW-1133">Transmembrane helix</keyword>
<name>A0A366HSE1_9BACT</name>
<protein>
    <submittedName>
        <fullName evidence="2">Uncharacterized protein</fullName>
    </submittedName>
</protein>
<keyword evidence="1" id="KW-0472">Membrane</keyword>
<dbReference type="EMBL" id="QNRR01000002">
    <property type="protein sequence ID" value="RBP46416.1"/>
    <property type="molecule type" value="Genomic_DNA"/>
</dbReference>
<evidence type="ECO:0000256" key="1">
    <source>
        <dbReference type="SAM" id="Phobius"/>
    </source>
</evidence>